<dbReference type="PANTHER" id="PTHR30575">
    <property type="entry name" value="PEPTIDASE M20"/>
    <property type="match status" value="1"/>
</dbReference>
<dbReference type="PANTHER" id="PTHR30575:SF0">
    <property type="entry name" value="XAA-ARG DIPEPTIDASE"/>
    <property type="match status" value="1"/>
</dbReference>
<comment type="similarity">
    <text evidence="1">Belongs to the peptidase M20A family.</text>
</comment>
<sequence length="381" mass="41062">MSDQIQDLKKQTSTFLSDNRAELIELSEWLHAHPEIAWEEVESSKRCAEFLRERGFSVEHPYLGFETAFRAVKGRGNFTIGIMAEYDALPGIGHACGHNLIASMSIGAGLALASVADELGISVEVIGTPAEEGKGGKIEMLDRGAFTNLDFAMMAPPAPVDVARARPFAVLHWEINFSGHAAHAASYPTQGINAADAFTVSEVAIGLLRQQLPPTVRVHGMITKGGDAPNAIPHRTQGRWYVRASTMDELEETSKKVINCFEAGALATGCTVAIEDESKPYSDFVTDEDGLSFYEANAVALGRDLRTEGPETLMCHASTDFANVSHVTRAIHPYIGVECYPVLNHQAEFADACTGEIANKTLLDGATALAWTGIDVANAEK</sequence>
<proteinExistence type="inferred from homology"/>
<dbReference type="InterPro" id="IPR002933">
    <property type="entry name" value="Peptidase_M20"/>
</dbReference>
<dbReference type="Gene3D" id="3.30.70.360">
    <property type="match status" value="1"/>
</dbReference>
<dbReference type="SUPFAM" id="SSF55031">
    <property type="entry name" value="Bacterial exopeptidase dimerisation domain"/>
    <property type="match status" value="1"/>
</dbReference>
<dbReference type="CDD" id="cd05672">
    <property type="entry name" value="M20_ACY1L2-like"/>
    <property type="match status" value="1"/>
</dbReference>
<dbReference type="GO" id="GO:0005737">
    <property type="term" value="C:cytoplasm"/>
    <property type="evidence" value="ECO:0007669"/>
    <property type="project" value="TreeGrafter"/>
</dbReference>
<dbReference type="Proteomes" id="UP001174314">
    <property type="component" value="Chromosome"/>
</dbReference>
<evidence type="ECO:0000256" key="1">
    <source>
        <dbReference type="PIRNR" id="PIRNR037226"/>
    </source>
</evidence>
<protein>
    <recommendedName>
        <fullName evidence="1">Peptidase M20 domain-containing protein 2</fullName>
    </recommendedName>
</protein>
<dbReference type="RefSeq" id="WP_301731842.1">
    <property type="nucleotide sequence ID" value="NZ_CP137757.1"/>
</dbReference>
<dbReference type="FunFam" id="3.30.70.360:FF:000004">
    <property type="entry name" value="Peptidase M20 domain-containing protein 2"/>
    <property type="match status" value="1"/>
</dbReference>
<gene>
    <name evidence="3" type="ORF">Q0N40_01710</name>
</gene>
<evidence type="ECO:0000259" key="2">
    <source>
        <dbReference type="Pfam" id="PF07687"/>
    </source>
</evidence>
<dbReference type="PIRSF" id="PIRSF037226">
    <property type="entry name" value="Amidohydrolase_ACY1L2_prd"/>
    <property type="match status" value="1"/>
</dbReference>
<feature type="domain" description="Peptidase M20 dimerisation" evidence="2">
    <location>
        <begin position="171"/>
        <end position="263"/>
    </location>
</feature>
<dbReference type="SUPFAM" id="SSF53187">
    <property type="entry name" value="Zn-dependent exopeptidases"/>
    <property type="match status" value="1"/>
</dbReference>
<organism evidence="3 4">
    <name type="scientific">Corynebacterium pseudokroppenstedtii</name>
    <dbReference type="NCBI Taxonomy" id="2804917"/>
    <lineage>
        <taxon>Bacteria</taxon>
        <taxon>Bacillati</taxon>
        <taxon>Actinomycetota</taxon>
        <taxon>Actinomycetes</taxon>
        <taxon>Mycobacteriales</taxon>
        <taxon>Corynebacteriaceae</taxon>
        <taxon>Corynebacterium</taxon>
    </lineage>
</organism>
<dbReference type="InterPro" id="IPR036264">
    <property type="entry name" value="Bact_exopeptidase_dim_dom"/>
</dbReference>
<dbReference type="KEGG" id="cpsk:Q0N40_01710"/>
<evidence type="ECO:0000313" key="4">
    <source>
        <dbReference type="Proteomes" id="UP001174314"/>
    </source>
</evidence>
<evidence type="ECO:0000313" key="3">
    <source>
        <dbReference type="EMBL" id="WPF25294.1"/>
    </source>
</evidence>
<dbReference type="InterPro" id="IPR017144">
    <property type="entry name" value="Xaa-Arg_dipeptidase"/>
</dbReference>
<dbReference type="InterPro" id="IPR011650">
    <property type="entry name" value="Peptidase_M20_dimer"/>
</dbReference>
<accession>A0AAU0PZJ4</accession>
<dbReference type="EMBL" id="CP137757">
    <property type="protein sequence ID" value="WPF25294.1"/>
    <property type="molecule type" value="Genomic_DNA"/>
</dbReference>
<dbReference type="GO" id="GO:0071713">
    <property type="term" value="F:para-aminobenzoyl-glutamate hydrolase activity"/>
    <property type="evidence" value="ECO:0007669"/>
    <property type="project" value="TreeGrafter"/>
</dbReference>
<dbReference type="GO" id="GO:0016805">
    <property type="term" value="F:dipeptidase activity"/>
    <property type="evidence" value="ECO:0007669"/>
    <property type="project" value="InterPro"/>
</dbReference>
<name>A0AAU0PZJ4_9CORY</name>
<dbReference type="Pfam" id="PF07687">
    <property type="entry name" value="M20_dimer"/>
    <property type="match status" value="1"/>
</dbReference>
<reference evidence="3 4" key="1">
    <citation type="submission" date="2023-10" db="EMBL/GenBank/DDBJ databases">
        <title>complete genome sequence of Corynebacterium pseudokroppenstedtii P15-C1.</title>
        <authorList>
            <person name="Bruggemann H."/>
            <person name="Poehlein A."/>
        </authorList>
    </citation>
    <scope>NUCLEOTIDE SEQUENCE [LARGE SCALE GENOMIC DNA]</scope>
    <source>
        <strain evidence="3 4">P15_C1</strain>
    </source>
</reference>
<dbReference type="AlphaFoldDB" id="A0AAU0PZJ4"/>
<dbReference type="Gene3D" id="3.40.630.10">
    <property type="entry name" value="Zn peptidases"/>
    <property type="match status" value="1"/>
</dbReference>
<dbReference type="NCBIfam" id="TIGR01891">
    <property type="entry name" value="amidohydrolases"/>
    <property type="match status" value="1"/>
</dbReference>
<dbReference type="GO" id="GO:0046657">
    <property type="term" value="P:folic acid catabolic process"/>
    <property type="evidence" value="ECO:0007669"/>
    <property type="project" value="TreeGrafter"/>
</dbReference>
<dbReference type="InterPro" id="IPR052030">
    <property type="entry name" value="Peptidase_M20/M20A_hydrolases"/>
</dbReference>
<dbReference type="InterPro" id="IPR017439">
    <property type="entry name" value="Amidohydrolase"/>
</dbReference>
<keyword evidence="4" id="KW-1185">Reference proteome</keyword>
<dbReference type="Pfam" id="PF01546">
    <property type="entry name" value="Peptidase_M20"/>
    <property type="match status" value="1"/>
</dbReference>